<dbReference type="Proteomes" id="UP001055879">
    <property type="component" value="Linkage Group LG05"/>
</dbReference>
<sequence length="511" mass="58731">MDRISDLPDPIAHHIMSFLTTLDITKLSILSKRFFFLWRSFPVIDFDESTFAQGTSLASITNCFLDHIHNSVRLRRIDTVLSEFRVKANLKRISVDRRFDSAISFALENGVKKMDLNLGLAKYQLPVSFASKSINVLRLRGLKFDLCDLILACPSLGTLSLSSCEFLRDVNFSSQTLTKIKFSWCVVKFIKIKALNLHYFSFDAGKDHPPPRCQINLLQCENIRHLWLHNLVNGNDWIEEHANSLGKLETFILHGCQDIQHIRVCNEKLERVDLSNCPALVSVEVIAPSLKYFGYRGTDRNRVCNISFVASSRVIELTIEDTGITDRWVEAQLAKFRCLESLRLVACNSLKKVKVVHEKLQELELYNCLRLIEAEINTPQLLCFEYCGGIIEFCTVVTRSLCTATLVMKPWVTYNNESFYGLRKLLSFFGHCQSLKVSCSWQKFAYNEMIGEEEDKNPFCCRSKPIKCWRHNLTRVEIQSSDDLSPNNGVELQKYFRTNAMMLDSFCFNEG</sequence>
<name>A0ACB9C381_ARCLA</name>
<reference evidence="1 2" key="2">
    <citation type="journal article" date="2022" name="Mol. Ecol. Resour.">
        <title>The genomes of chicory, endive, great burdock and yacon provide insights into Asteraceae paleo-polyploidization history and plant inulin production.</title>
        <authorList>
            <person name="Fan W."/>
            <person name="Wang S."/>
            <person name="Wang H."/>
            <person name="Wang A."/>
            <person name="Jiang F."/>
            <person name="Liu H."/>
            <person name="Zhao H."/>
            <person name="Xu D."/>
            <person name="Zhang Y."/>
        </authorList>
    </citation>
    <scope>NUCLEOTIDE SEQUENCE [LARGE SCALE GENOMIC DNA]</scope>
    <source>
        <strain evidence="2">cv. Niubang</strain>
    </source>
</reference>
<proteinExistence type="predicted"/>
<dbReference type="EMBL" id="CM042051">
    <property type="protein sequence ID" value="KAI3728744.1"/>
    <property type="molecule type" value="Genomic_DNA"/>
</dbReference>
<gene>
    <name evidence="1" type="ORF">L6452_17386</name>
</gene>
<evidence type="ECO:0000313" key="1">
    <source>
        <dbReference type="EMBL" id="KAI3728744.1"/>
    </source>
</evidence>
<evidence type="ECO:0000313" key="2">
    <source>
        <dbReference type="Proteomes" id="UP001055879"/>
    </source>
</evidence>
<reference evidence="2" key="1">
    <citation type="journal article" date="2022" name="Mol. Ecol. Resour.">
        <title>The genomes of chicory, endive, great burdock and yacon provide insights into Asteraceae palaeo-polyploidization history and plant inulin production.</title>
        <authorList>
            <person name="Fan W."/>
            <person name="Wang S."/>
            <person name="Wang H."/>
            <person name="Wang A."/>
            <person name="Jiang F."/>
            <person name="Liu H."/>
            <person name="Zhao H."/>
            <person name="Xu D."/>
            <person name="Zhang Y."/>
        </authorList>
    </citation>
    <scope>NUCLEOTIDE SEQUENCE [LARGE SCALE GENOMIC DNA]</scope>
    <source>
        <strain evidence="2">cv. Niubang</strain>
    </source>
</reference>
<organism evidence="1 2">
    <name type="scientific">Arctium lappa</name>
    <name type="common">Greater burdock</name>
    <name type="synonym">Lappa major</name>
    <dbReference type="NCBI Taxonomy" id="4217"/>
    <lineage>
        <taxon>Eukaryota</taxon>
        <taxon>Viridiplantae</taxon>
        <taxon>Streptophyta</taxon>
        <taxon>Embryophyta</taxon>
        <taxon>Tracheophyta</taxon>
        <taxon>Spermatophyta</taxon>
        <taxon>Magnoliopsida</taxon>
        <taxon>eudicotyledons</taxon>
        <taxon>Gunneridae</taxon>
        <taxon>Pentapetalae</taxon>
        <taxon>asterids</taxon>
        <taxon>campanulids</taxon>
        <taxon>Asterales</taxon>
        <taxon>Asteraceae</taxon>
        <taxon>Carduoideae</taxon>
        <taxon>Cardueae</taxon>
        <taxon>Arctiinae</taxon>
        <taxon>Arctium</taxon>
    </lineage>
</organism>
<protein>
    <submittedName>
        <fullName evidence="1">Uncharacterized protein</fullName>
    </submittedName>
</protein>
<keyword evidence="2" id="KW-1185">Reference proteome</keyword>
<comment type="caution">
    <text evidence="1">The sequence shown here is derived from an EMBL/GenBank/DDBJ whole genome shotgun (WGS) entry which is preliminary data.</text>
</comment>
<accession>A0ACB9C381</accession>